<reference evidence="1" key="1">
    <citation type="submission" date="2014-11" db="EMBL/GenBank/DDBJ databases">
        <authorList>
            <person name="Amaro Gonzalez C."/>
        </authorList>
    </citation>
    <scope>NUCLEOTIDE SEQUENCE</scope>
</reference>
<organism evidence="1">
    <name type="scientific">Anguilla anguilla</name>
    <name type="common">European freshwater eel</name>
    <name type="synonym">Muraena anguilla</name>
    <dbReference type="NCBI Taxonomy" id="7936"/>
    <lineage>
        <taxon>Eukaryota</taxon>
        <taxon>Metazoa</taxon>
        <taxon>Chordata</taxon>
        <taxon>Craniata</taxon>
        <taxon>Vertebrata</taxon>
        <taxon>Euteleostomi</taxon>
        <taxon>Actinopterygii</taxon>
        <taxon>Neopterygii</taxon>
        <taxon>Teleostei</taxon>
        <taxon>Anguilliformes</taxon>
        <taxon>Anguillidae</taxon>
        <taxon>Anguilla</taxon>
    </lineage>
</organism>
<dbReference type="AlphaFoldDB" id="A0A0E9V546"/>
<name>A0A0E9V546_ANGAN</name>
<accession>A0A0E9V546</accession>
<protein>
    <submittedName>
        <fullName evidence="1">Uncharacterized protein</fullName>
    </submittedName>
</protein>
<proteinExistence type="predicted"/>
<sequence length="44" mass="4639">MLGPSSGSMPPPGTIHLSGCRLLLTNNTSSSLSLLKQRQAARFL</sequence>
<reference evidence="1" key="2">
    <citation type="journal article" date="2015" name="Fish Shellfish Immunol.">
        <title>Early steps in the European eel (Anguilla anguilla)-Vibrio vulnificus interaction in the gills: Role of the RtxA13 toxin.</title>
        <authorList>
            <person name="Callol A."/>
            <person name="Pajuelo D."/>
            <person name="Ebbesson L."/>
            <person name="Teles M."/>
            <person name="MacKenzie S."/>
            <person name="Amaro C."/>
        </authorList>
    </citation>
    <scope>NUCLEOTIDE SEQUENCE</scope>
</reference>
<dbReference type="EMBL" id="GBXM01036002">
    <property type="protein sequence ID" value="JAH72575.1"/>
    <property type="molecule type" value="Transcribed_RNA"/>
</dbReference>
<evidence type="ECO:0000313" key="1">
    <source>
        <dbReference type="EMBL" id="JAH72575.1"/>
    </source>
</evidence>